<feature type="domain" description="DUF306" evidence="2">
    <location>
        <begin position="31"/>
        <end position="133"/>
    </location>
</feature>
<evidence type="ECO:0000256" key="1">
    <source>
        <dbReference type="SAM" id="SignalP"/>
    </source>
</evidence>
<evidence type="ECO:0000259" key="2">
    <source>
        <dbReference type="Pfam" id="PF03724"/>
    </source>
</evidence>
<organism evidence="3 4">
    <name type="scientific">Pseudogemmobacter lacusdianii</name>
    <dbReference type="NCBI Taxonomy" id="3069608"/>
    <lineage>
        <taxon>Bacteria</taxon>
        <taxon>Pseudomonadati</taxon>
        <taxon>Pseudomonadota</taxon>
        <taxon>Alphaproteobacteria</taxon>
        <taxon>Rhodobacterales</taxon>
        <taxon>Paracoccaceae</taxon>
        <taxon>Pseudogemmobacter</taxon>
    </lineage>
</organism>
<accession>A0ABU0VTC9</accession>
<protein>
    <submittedName>
        <fullName evidence="3">META domain-containing protein</fullName>
    </submittedName>
</protein>
<dbReference type="InterPro" id="IPR038670">
    <property type="entry name" value="HslJ-like_sf"/>
</dbReference>
<dbReference type="Gene3D" id="2.40.128.270">
    <property type="match status" value="1"/>
</dbReference>
<gene>
    <name evidence="3" type="ORF">Q9295_01235</name>
</gene>
<keyword evidence="4" id="KW-1185">Reference proteome</keyword>
<name>A0ABU0VTC9_9RHOB</name>
<sequence>MTRLSFAKIAALTAALGLAAVPTFAQTPNNLIGEWHLVGINGLPANPGVTLNFEAPETGKAEAAFNGKAPCNRYFGTYTTEADRVTFSGVAATMMACPKLDEEGVYFKTLEPMTQIGMVEGHLVLMGPQDTVLEYSREVSDSTCITCGK</sequence>
<dbReference type="InterPro" id="IPR005184">
    <property type="entry name" value="DUF306_Meta_HslJ"/>
</dbReference>
<dbReference type="Pfam" id="PF03724">
    <property type="entry name" value="META"/>
    <property type="match status" value="1"/>
</dbReference>
<feature type="chain" id="PRO_5046745463" evidence="1">
    <location>
        <begin position="26"/>
        <end position="149"/>
    </location>
</feature>
<comment type="caution">
    <text evidence="3">The sequence shown here is derived from an EMBL/GenBank/DDBJ whole genome shotgun (WGS) entry which is preliminary data.</text>
</comment>
<keyword evidence="1" id="KW-0732">Signal</keyword>
<reference evidence="3 4" key="1">
    <citation type="submission" date="2023-08" db="EMBL/GenBank/DDBJ databases">
        <title>Characterization of two Paracoccaceae strains isolated from Phycosphere and proposal of Xinfangfangia lacusdiani sp. nov.</title>
        <authorList>
            <person name="Deng Y."/>
            <person name="Zhang Y.Q."/>
        </authorList>
    </citation>
    <scope>NUCLEOTIDE SEQUENCE [LARGE SCALE GENOMIC DNA]</scope>
    <source>
        <strain evidence="3 4">CPCC 101601</strain>
    </source>
</reference>
<proteinExistence type="predicted"/>
<dbReference type="RefSeq" id="WP_306678575.1">
    <property type="nucleotide sequence ID" value="NZ_JAVDBT010000001.1"/>
</dbReference>
<dbReference type="InterPro" id="IPR053147">
    <property type="entry name" value="Hsp_HslJ-like"/>
</dbReference>
<dbReference type="Proteomes" id="UP001239680">
    <property type="component" value="Unassembled WGS sequence"/>
</dbReference>
<dbReference type="PANTHER" id="PTHR35535:SF2">
    <property type="entry name" value="DUF306 DOMAIN-CONTAINING PROTEIN"/>
    <property type="match status" value="1"/>
</dbReference>
<dbReference type="PANTHER" id="PTHR35535">
    <property type="entry name" value="HEAT SHOCK PROTEIN HSLJ"/>
    <property type="match status" value="1"/>
</dbReference>
<evidence type="ECO:0000313" key="4">
    <source>
        <dbReference type="Proteomes" id="UP001239680"/>
    </source>
</evidence>
<dbReference type="EMBL" id="JAVDBT010000001">
    <property type="protein sequence ID" value="MDQ2064984.1"/>
    <property type="molecule type" value="Genomic_DNA"/>
</dbReference>
<evidence type="ECO:0000313" key="3">
    <source>
        <dbReference type="EMBL" id="MDQ2064984.1"/>
    </source>
</evidence>
<feature type="signal peptide" evidence="1">
    <location>
        <begin position="1"/>
        <end position="25"/>
    </location>
</feature>